<gene>
    <name evidence="2" type="ORF">B0H16DRAFT_1510798</name>
</gene>
<evidence type="ECO:0008006" key="4">
    <source>
        <dbReference type="Google" id="ProtNLM"/>
    </source>
</evidence>
<dbReference type="Proteomes" id="UP001215598">
    <property type="component" value="Unassembled WGS sequence"/>
</dbReference>
<reference evidence="2" key="1">
    <citation type="submission" date="2023-03" db="EMBL/GenBank/DDBJ databases">
        <title>Massive genome expansion in bonnet fungi (Mycena s.s.) driven by repeated elements and novel gene families across ecological guilds.</title>
        <authorList>
            <consortium name="Lawrence Berkeley National Laboratory"/>
            <person name="Harder C.B."/>
            <person name="Miyauchi S."/>
            <person name="Viragh M."/>
            <person name="Kuo A."/>
            <person name="Thoen E."/>
            <person name="Andreopoulos B."/>
            <person name="Lu D."/>
            <person name="Skrede I."/>
            <person name="Drula E."/>
            <person name="Henrissat B."/>
            <person name="Morin E."/>
            <person name="Kohler A."/>
            <person name="Barry K."/>
            <person name="LaButti K."/>
            <person name="Morin E."/>
            <person name="Salamov A."/>
            <person name="Lipzen A."/>
            <person name="Mereny Z."/>
            <person name="Hegedus B."/>
            <person name="Baldrian P."/>
            <person name="Stursova M."/>
            <person name="Weitz H."/>
            <person name="Taylor A."/>
            <person name="Grigoriev I.V."/>
            <person name="Nagy L.G."/>
            <person name="Martin F."/>
            <person name="Kauserud H."/>
        </authorList>
    </citation>
    <scope>NUCLEOTIDE SEQUENCE</scope>
    <source>
        <strain evidence="2">CBHHK182m</strain>
    </source>
</reference>
<evidence type="ECO:0000256" key="1">
    <source>
        <dbReference type="SAM" id="SignalP"/>
    </source>
</evidence>
<dbReference type="EMBL" id="JARKIB010000012">
    <property type="protein sequence ID" value="KAJ7774029.1"/>
    <property type="molecule type" value="Genomic_DNA"/>
</dbReference>
<feature type="chain" id="PRO_5042137549" description="Secreted protein" evidence="1">
    <location>
        <begin position="24"/>
        <end position="87"/>
    </location>
</feature>
<evidence type="ECO:0000313" key="2">
    <source>
        <dbReference type="EMBL" id="KAJ7774029.1"/>
    </source>
</evidence>
<evidence type="ECO:0000313" key="3">
    <source>
        <dbReference type="Proteomes" id="UP001215598"/>
    </source>
</evidence>
<sequence length="87" mass="9563">MGPAVWGRNISAQVLVIIRAVLGTEMTGTKSSCAPTGPRRIIATRTRLRFTWNLFLRGTPLDSLTPLPPLAPPPYDMLTVSRYITPD</sequence>
<proteinExistence type="predicted"/>
<protein>
    <recommendedName>
        <fullName evidence="4">Secreted protein</fullName>
    </recommendedName>
</protein>
<keyword evidence="3" id="KW-1185">Reference proteome</keyword>
<comment type="caution">
    <text evidence="2">The sequence shown here is derived from an EMBL/GenBank/DDBJ whole genome shotgun (WGS) entry which is preliminary data.</text>
</comment>
<feature type="signal peptide" evidence="1">
    <location>
        <begin position="1"/>
        <end position="23"/>
    </location>
</feature>
<name>A0AAD7JXN4_9AGAR</name>
<keyword evidence="1" id="KW-0732">Signal</keyword>
<organism evidence="2 3">
    <name type="scientific">Mycena metata</name>
    <dbReference type="NCBI Taxonomy" id="1033252"/>
    <lineage>
        <taxon>Eukaryota</taxon>
        <taxon>Fungi</taxon>
        <taxon>Dikarya</taxon>
        <taxon>Basidiomycota</taxon>
        <taxon>Agaricomycotina</taxon>
        <taxon>Agaricomycetes</taxon>
        <taxon>Agaricomycetidae</taxon>
        <taxon>Agaricales</taxon>
        <taxon>Marasmiineae</taxon>
        <taxon>Mycenaceae</taxon>
        <taxon>Mycena</taxon>
    </lineage>
</organism>
<dbReference type="AlphaFoldDB" id="A0AAD7JXN4"/>
<accession>A0AAD7JXN4</accession>